<keyword evidence="2" id="KW-1185">Reference proteome</keyword>
<comment type="caution">
    <text evidence="1">The sequence shown here is derived from an EMBL/GenBank/DDBJ whole genome shotgun (WGS) entry which is preliminary data.</text>
</comment>
<accession>A0A9P4QXP6</accession>
<dbReference type="SUPFAM" id="SSF53067">
    <property type="entry name" value="Actin-like ATPase domain"/>
    <property type="match status" value="2"/>
</dbReference>
<reference evidence="1" key="1">
    <citation type="journal article" date="2020" name="Stud. Mycol.">
        <title>101 Dothideomycetes genomes: a test case for predicting lifestyles and emergence of pathogens.</title>
        <authorList>
            <person name="Haridas S."/>
            <person name="Albert R."/>
            <person name="Binder M."/>
            <person name="Bloem J."/>
            <person name="Labutti K."/>
            <person name="Salamov A."/>
            <person name="Andreopoulos B."/>
            <person name="Baker S."/>
            <person name="Barry K."/>
            <person name="Bills G."/>
            <person name="Bluhm B."/>
            <person name="Cannon C."/>
            <person name="Castanera R."/>
            <person name="Culley D."/>
            <person name="Daum C."/>
            <person name="Ezra D."/>
            <person name="Gonzalez J."/>
            <person name="Henrissat B."/>
            <person name="Kuo A."/>
            <person name="Liang C."/>
            <person name="Lipzen A."/>
            <person name="Lutzoni F."/>
            <person name="Magnuson J."/>
            <person name="Mondo S."/>
            <person name="Nolan M."/>
            <person name="Ohm R."/>
            <person name="Pangilinan J."/>
            <person name="Park H.-J."/>
            <person name="Ramirez L."/>
            <person name="Alfaro M."/>
            <person name="Sun H."/>
            <person name="Tritt A."/>
            <person name="Yoshinaga Y."/>
            <person name="Zwiers L.-H."/>
            <person name="Turgeon B."/>
            <person name="Goodwin S."/>
            <person name="Spatafora J."/>
            <person name="Crous P."/>
            <person name="Grigoriev I."/>
        </authorList>
    </citation>
    <scope>NUCLEOTIDE SEQUENCE</scope>
    <source>
        <strain evidence="1">CBS 125425</strain>
    </source>
</reference>
<sequence>MAERATTPGLAGTQEPHMIIAIDFGTTYSGVCWVSSKKPEHVNTIVSWNNSSGSAKVPSKIQFNGWEPVDWGFEVEDSVTTFSWFKLILDYEELPREIKNSDRVQETYGKLREWARDWYEGDPLKAAERVAAKYLKMLWRHAITVIRDKGLSWIEDTHCKVVITRPAIWSPRATLRTRTAAEEAIRSDTSPFRSVSISTITEPEAAAQAVLQDEAPDSELEDIYVICDAGGGTVDVISYMFKSIRPLQVHESVGGKGDLCGSVFIDEAFERDLKVRIGNLNWPKLTSQHRRRIMERQWDVVKKQFNPSIRQRPFIIDTFVSSEKYEQGHMVALFQPACGRARALVDDQVECIRRAYQRNPKAVVLVGGMGASKYLVQELRLQCQGKGIKVQFDDGPDPWSAVCRGAAMAVASGGRTVASRVSRLHYGLAYESVHDRARDHIVDRLVNEQHGATSARNDTMQWLVSKGERIRSLRRKTLPYRQYIALPTQMTYKQFATEIWVCEDDEAPERMSPRVKPHCKIICAVPEALPTLTTATGIRYQMIEVQIVVCPNGNMLEFAIHFGGSEIPNVLQWPDGSSVGGALEMLVERREIQV</sequence>
<evidence type="ECO:0000313" key="2">
    <source>
        <dbReference type="Proteomes" id="UP000799444"/>
    </source>
</evidence>
<protein>
    <submittedName>
        <fullName evidence="1">Uncharacterized protein</fullName>
    </submittedName>
</protein>
<dbReference type="EMBL" id="ML996134">
    <property type="protein sequence ID" value="KAF2735587.1"/>
    <property type="molecule type" value="Genomic_DNA"/>
</dbReference>
<dbReference type="PANTHER" id="PTHR14187:SF5">
    <property type="entry name" value="HEAT SHOCK 70 KDA PROTEIN 12A"/>
    <property type="match status" value="1"/>
</dbReference>
<dbReference type="Gene3D" id="3.30.420.40">
    <property type="match status" value="1"/>
</dbReference>
<dbReference type="Proteomes" id="UP000799444">
    <property type="component" value="Unassembled WGS sequence"/>
</dbReference>
<dbReference type="CDD" id="cd10170">
    <property type="entry name" value="ASKHA_NBD_HSP70"/>
    <property type="match status" value="1"/>
</dbReference>
<name>A0A9P4QXP6_9PLEO</name>
<dbReference type="OrthoDB" id="2963168at2759"/>
<dbReference type="AlphaFoldDB" id="A0A9P4QXP6"/>
<proteinExistence type="predicted"/>
<dbReference type="InterPro" id="IPR043129">
    <property type="entry name" value="ATPase_NBD"/>
</dbReference>
<evidence type="ECO:0000313" key="1">
    <source>
        <dbReference type="EMBL" id="KAF2735587.1"/>
    </source>
</evidence>
<gene>
    <name evidence="1" type="ORF">EJ04DRAFT_511695</name>
</gene>
<organism evidence="1 2">
    <name type="scientific">Polyplosphaeria fusca</name>
    <dbReference type="NCBI Taxonomy" id="682080"/>
    <lineage>
        <taxon>Eukaryota</taxon>
        <taxon>Fungi</taxon>
        <taxon>Dikarya</taxon>
        <taxon>Ascomycota</taxon>
        <taxon>Pezizomycotina</taxon>
        <taxon>Dothideomycetes</taxon>
        <taxon>Pleosporomycetidae</taxon>
        <taxon>Pleosporales</taxon>
        <taxon>Tetraplosphaeriaceae</taxon>
        <taxon>Polyplosphaeria</taxon>
    </lineage>
</organism>
<dbReference type="PANTHER" id="PTHR14187">
    <property type="entry name" value="ALPHA KINASE/ELONGATION FACTOR 2 KINASE"/>
    <property type="match status" value="1"/>
</dbReference>